<comment type="similarity">
    <text evidence="10 11">Belongs to the class-I aminoacyl-tRNA synthetase family. TyrS type 1 subfamily.</text>
</comment>
<name>A0AB35I0W8_MICTH</name>
<gene>
    <name evidence="11 14" type="primary">tyrS</name>
    <name evidence="14" type="ORF">OQJ68_15985</name>
</gene>
<evidence type="ECO:0000256" key="3">
    <source>
        <dbReference type="ARBA" id="ARBA00022598"/>
    </source>
</evidence>
<sequence>MAGVDATLLKDLDRRGLINQATGDGELAQHLAESRTLYCGFDPTADSLHIGSLVPLLTLKRFQAAGHKPIALVGGATGLIGDPSFKAQERSLNAPEVVAGWVEKIKAQVSQFVDFDCGENSAMVVNNLDWTRELSVLDFLRDVGKYFSVNNMVNKESVKQRIQREGEGISFTEFSYMLLQSMDFSELYKRYGCTLQIGGSDQWGNITGGVDLTRRQHRGRVFGLTLPLVTKADGTKFGKTESGTIWLDAKRTSPYAFYQFWLNTADADVYKFLRYFTFIDVDEIDEIEAADRERSGKPEAQGILAREVTRLVHGEDGLAAAERISRALFSGDISELSAGDLEQLRLDGLPSSRLPQQFADNSLIHLLVEAGMAPSGKQVKDALGRNAVLVNGEAVGMDRNGDPQSVFSADKALAGRFFIVRLGKKKYHLFELAD</sequence>
<feature type="short sequence motif" description="'KMSKS' region" evidence="11">
    <location>
        <begin position="236"/>
        <end position="240"/>
    </location>
</feature>
<keyword evidence="5 11" id="KW-0067">ATP-binding</keyword>
<keyword evidence="2 11" id="KW-0963">Cytoplasm</keyword>
<comment type="caution">
    <text evidence="14">The sequence shown here is derived from an EMBL/GenBank/DDBJ whole genome shotgun (WGS) entry which is preliminary data.</text>
</comment>
<dbReference type="SUPFAM" id="SSF52374">
    <property type="entry name" value="Nucleotidylyl transferase"/>
    <property type="match status" value="1"/>
</dbReference>
<feature type="binding site" evidence="11">
    <location>
        <position position="239"/>
    </location>
    <ligand>
        <name>ATP</name>
        <dbReference type="ChEBI" id="CHEBI:30616"/>
    </ligand>
</feature>
<dbReference type="EC" id="6.1.1.1" evidence="11"/>
<evidence type="ECO:0000313" key="14">
    <source>
        <dbReference type="EMBL" id="MCX2803290.1"/>
    </source>
</evidence>
<dbReference type="Pfam" id="PF00579">
    <property type="entry name" value="tRNA-synt_1b"/>
    <property type="match status" value="1"/>
</dbReference>
<feature type="binding site" evidence="11">
    <location>
        <position position="38"/>
    </location>
    <ligand>
        <name>L-tyrosine</name>
        <dbReference type="ChEBI" id="CHEBI:58315"/>
    </ligand>
</feature>
<feature type="short sequence motif" description="'HIGH' region" evidence="11">
    <location>
        <begin position="43"/>
        <end position="52"/>
    </location>
</feature>
<dbReference type="HAMAP" id="MF_02006">
    <property type="entry name" value="Tyr_tRNA_synth_type1"/>
    <property type="match status" value="1"/>
</dbReference>
<evidence type="ECO:0000256" key="10">
    <source>
        <dbReference type="ARBA" id="ARBA00060965"/>
    </source>
</evidence>
<comment type="subcellular location">
    <subcellularLocation>
        <location evidence="1 11">Cytoplasm</location>
    </subcellularLocation>
</comment>
<evidence type="ECO:0000256" key="8">
    <source>
        <dbReference type="ARBA" id="ARBA00023146"/>
    </source>
</evidence>
<feature type="binding site" evidence="11">
    <location>
        <position position="180"/>
    </location>
    <ligand>
        <name>L-tyrosine</name>
        <dbReference type="ChEBI" id="CHEBI:58315"/>
    </ligand>
</feature>
<dbReference type="InterPro" id="IPR054608">
    <property type="entry name" value="SYY-like_C"/>
</dbReference>
<reference evidence="14" key="1">
    <citation type="submission" date="2022-11" db="EMBL/GenBank/DDBJ databases">
        <title>Chitin-degrading and fungicidal potential of chitinolytic bacterial strains from marine environment of the Pacific Ocean regions.</title>
        <authorList>
            <person name="Pentekhina I."/>
            <person name="Nedashkovskaya O."/>
            <person name="Seitkalieva A."/>
            <person name="Podvolotskaya A."/>
            <person name="Tekutyeva L."/>
            <person name="Balabanova L."/>
        </authorList>
    </citation>
    <scope>NUCLEOTIDE SEQUENCE</scope>
    <source>
        <strain evidence="14">KMM 6838</strain>
    </source>
</reference>
<accession>A0AB35I0W8</accession>
<dbReference type="RefSeq" id="WP_265966401.1">
    <property type="nucleotide sequence ID" value="NZ_CP130317.1"/>
</dbReference>
<dbReference type="InterPro" id="IPR002307">
    <property type="entry name" value="Tyr-tRNA-ligase"/>
</dbReference>
<evidence type="ECO:0000256" key="4">
    <source>
        <dbReference type="ARBA" id="ARBA00022741"/>
    </source>
</evidence>
<evidence type="ECO:0000256" key="12">
    <source>
        <dbReference type="PROSITE-ProRule" id="PRU00182"/>
    </source>
</evidence>
<dbReference type="InterPro" id="IPR036986">
    <property type="entry name" value="S4_RNA-bd_sf"/>
</dbReference>
<keyword evidence="7 11" id="KW-0648">Protein biosynthesis</keyword>
<evidence type="ECO:0000256" key="11">
    <source>
        <dbReference type="HAMAP-Rule" id="MF_02006"/>
    </source>
</evidence>
<keyword evidence="4 11" id="KW-0547">Nucleotide-binding</keyword>
<evidence type="ECO:0000256" key="6">
    <source>
        <dbReference type="ARBA" id="ARBA00022884"/>
    </source>
</evidence>
<comment type="function">
    <text evidence="11">Catalyzes the attachment of tyrosine to tRNA(Tyr) in a two-step reaction: tyrosine is first activated by ATP to form Tyr-AMP and then transferred to the acceptor end of tRNA(Tyr).</text>
</comment>
<organism evidence="14 15">
    <name type="scientific">Microbulbifer thermotolerans</name>
    <dbReference type="NCBI Taxonomy" id="252514"/>
    <lineage>
        <taxon>Bacteria</taxon>
        <taxon>Pseudomonadati</taxon>
        <taxon>Pseudomonadota</taxon>
        <taxon>Gammaproteobacteria</taxon>
        <taxon>Cellvibrionales</taxon>
        <taxon>Microbulbiferaceae</taxon>
        <taxon>Microbulbifer</taxon>
    </lineage>
</organism>
<dbReference type="EMBL" id="JAPHQB010000042">
    <property type="protein sequence ID" value="MCX2803290.1"/>
    <property type="molecule type" value="Genomic_DNA"/>
</dbReference>
<dbReference type="GO" id="GO:0042803">
    <property type="term" value="F:protein homodimerization activity"/>
    <property type="evidence" value="ECO:0007669"/>
    <property type="project" value="UniProtKB-ARBA"/>
</dbReference>
<dbReference type="InterPro" id="IPR024107">
    <property type="entry name" value="Tyr-tRNA-ligase_bac_1"/>
</dbReference>
<dbReference type="GO" id="GO:0006437">
    <property type="term" value="P:tyrosyl-tRNA aminoacylation"/>
    <property type="evidence" value="ECO:0007669"/>
    <property type="project" value="UniProtKB-UniRule"/>
</dbReference>
<evidence type="ECO:0000256" key="7">
    <source>
        <dbReference type="ARBA" id="ARBA00022917"/>
    </source>
</evidence>
<dbReference type="PANTHER" id="PTHR11766:SF0">
    <property type="entry name" value="TYROSINE--TRNA LIGASE, MITOCHONDRIAL"/>
    <property type="match status" value="1"/>
</dbReference>
<dbReference type="Gene3D" id="3.10.290.10">
    <property type="entry name" value="RNA-binding S4 domain"/>
    <property type="match status" value="1"/>
</dbReference>
<evidence type="ECO:0000256" key="5">
    <source>
        <dbReference type="ARBA" id="ARBA00022840"/>
    </source>
</evidence>
<keyword evidence="8 11" id="KW-0030">Aminoacyl-tRNA synthetase</keyword>
<dbReference type="Gene3D" id="3.40.50.620">
    <property type="entry name" value="HUPs"/>
    <property type="match status" value="1"/>
</dbReference>
<dbReference type="InterPro" id="IPR002305">
    <property type="entry name" value="aa-tRNA-synth_Ic"/>
</dbReference>
<dbReference type="Gene3D" id="1.10.240.10">
    <property type="entry name" value="Tyrosyl-Transfer RNA Synthetase"/>
    <property type="match status" value="1"/>
</dbReference>
<comment type="catalytic activity">
    <reaction evidence="9 11">
        <text>tRNA(Tyr) + L-tyrosine + ATP = L-tyrosyl-tRNA(Tyr) + AMP + diphosphate + H(+)</text>
        <dbReference type="Rhea" id="RHEA:10220"/>
        <dbReference type="Rhea" id="RHEA-COMP:9706"/>
        <dbReference type="Rhea" id="RHEA-COMP:9707"/>
        <dbReference type="ChEBI" id="CHEBI:15378"/>
        <dbReference type="ChEBI" id="CHEBI:30616"/>
        <dbReference type="ChEBI" id="CHEBI:33019"/>
        <dbReference type="ChEBI" id="CHEBI:58315"/>
        <dbReference type="ChEBI" id="CHEBI:78442"/>
        <dbReference type="ChEBI" id="CHEBI:78536"/>
        <dbReference type="ChEBI" id="CHEBI:456215"/>
        <dbReference type="EC" id="6.1.1.1"/>
    </reaction>
</comment>
<dbReference type="GO" id="GO:0003723">
    <property type="term" value="F:RNA binding"/>
    <property type="evidence" value="ECO:0007669"/>
    <property type="project" value="UniProtKB-KW"/>
</dbReference>
<dbReference type="FunFam" id="1.10.240.10:FF:000001">
    <property type="entry name" value="Tyrosine--tRNA ligase"/>
    <property type="match status" value="1"/>
</dbReference>
<dbReference type="PRINTS" id="PR01040">
    <property type="entry name" value="TRNASYNTHTYR"/>
</dbReference>
<keyword evidence="6 12" id="KW-0694">RNA-binding</keyword>
<dbReference type="Proteomes" id="UP001209730">
    <property type="component" value="Unassembled WGS sequence"/>
</dbReference>
<proteinExistence type="inferred from homology"/>
<dbReference type="PROSITE" id="PS50889">
    <property type="entry name" value="S4"/>
    <property type="match status" value="1"/>
</dbReference>
<dbReference type="GO" id="GO:0004831">
    <property type="term" value="F:tyrosine-tRNA ligase activity"/>
    <property type="evidence" value="ECO:0007669"/>
    <property type="project" value="UniProtKB-UniRule"/>
</dbReference>
<evidence type="ECO:0000313" key="15">
    <source>
        <dbReference type="Proteomes" id="UP001209730"/>
    </source>
</evidence>
<dbReference type="SUPFAM" id="SSF55174">
    <property type="entry name" value="Alpha-L RNA-binding motif"/>
    <property type="match status" value="1"/>
</dbReference>
<evidence type="ECO:0000256" key="1">
    <source>
        <dbReference type="ARBA" id="ARBA00004496"/>
    </source>
</evidence>
<dbReference type="Pfam" id="PF22421">
    <property type="entry name" value="SYY_C-terminal"/>
    <property type="match status" value="1"/>
</dbReference>
<dbReference type="GO" id="GO:0005524">
    <property type="term" value="F:ATP binding"/>
    <property type="evidence" value="ECO:0007669"/>
    <property type="project" value="UniProtKB-UniRule"/>
</dbReference>
<dbReference type="CDD" id="cd00805">
    <property type="entry name" value="TyrRS_core"/>
    <property type="match status" value="1"/>
</dbReference>
<dbReference type="InterPro" id="IPR014729">
    <property type="entry name" value="Rossmann-like_a/b/a_fold"/>
</dbReference>
<dbReference type="AlphaFoldDB" id="A0AB35I0W8"/>
<protein>
    <recommendedName>
        <fullName evidence="11">Tyrosine--tRNA ligase</fullName>
        <ecNumber evidence="11">6.1.1.1</ecNumber>
    </recommendedName>
    <alternativeName>
        <fullName evidence="11">Tyrosyl-tRNA synthetase</fullName>
        <shortName evidence="11">TyrRS</shortName>
    </alternativeName>
</protein>
<dbReference type="InterPro" id="IPR024088">
    <property type="entry name" value="Tyr-tRNA-ligase_bac-type"/>
</dbReference>
<evidence type="ECO:0000256" key="2">
    <source>
        <dbReference type="ARBA" id="ARBA00022490"/>
    </source>
</evidence>
<dbReference type="NCBIfam" id="TIGR00234">
    <property type="entry name" value="tyrS"/>
    <property type="match status" value="1"/>
</dbReference>
<keyword evidence="3 11" id="KW-0436">Ligase</keyword>
<dbReference type="PANTHER" id="PTHR11766">
    <property type="entry name" value="TYROSYL-TRNA SYNTHETASE"/>
    <property type="match status" value="1"/>
</dbReference>
<feature type="binding site" evidence="11">
    <location>
        <position position="176"/>
    </location>
    <ligand>
        <name>L-tyrosine</name>
        <dbReference type="ChEBI" id="CHEBI:58315"/>
    </ligand>
</feature>
<feature type="domain" description="Tyrosine--tRNA ligase SYY-like C-terminal" evidence="13">
    <location>
        <begin position="340"/>
        <end position="429"/>
    </location>
</feature>
<evidence type="ECO:0000259" key="13">
    <source>
        <dbReference type="Pfam" id="PF22421"/>
    </source>
</evidence>
<dbReference type="FunFam" id="3.40.50.620:FF:000008">
    <property type="entry name" value="Tyrosine--tRNA ligase"/>
    <property type="match status" value="1"/>
</dbReference>
<comment type="subunit">
    <text evidence="11">Homodimer.</text>
</comment>
<dbReference type="GO" id="GO:0005829">
    <property type="term" value="C:cytosol"/>
    <property type="evidence" value="ECO:0007669"/>
    <property type="project" value="TreeGrafter"/>
</dbReference>
<evidence type="ECO:0000256" key="9">
    <source>
        <dbReference type="ARBA" id="ARBA00048248"/>
    </source>
</evidence>